<accession>A0AAN9QPD7</accession>
<comment type="caution">
    <text evidence="1">The sequence shown here is derived from an EMBL/GenBank/DDBJ whole genome shotgun (WGS) entry which is preliminary data.</text>
</comment>
<evidence type="ECO:0000313" key="2">
    <source>
        <dbReference type="Proteomes" id="UP001374584"/>
    </source>
</evidence>
<protein>
    <recommendedName>
        <fullName evidence="3">Retrovirus-related Pol polyprotein from transposon TNT 1-94</fullName>
    </recommendedName>
</protein>
<reference evidence="1 2" key="1">
    <citation type="submission" date="2024-01" db="EMBL/GenBank/DDBJ databases">
        <title>The genomes of 5 underutilized Papilionoideae crops provide insights into root nodulation and disease resistanc.</title>
        <authorList>
            <person name="Jiang F."/>
        </authorList>
    </citation>
    <scope>NUCLEOTIDE SEQUENCE [LARGE SCALE GENOMIC DNA]</scope>
    <source>
        <strain evidence="1">JINMINGXINNONG_FW02</strain>
        <tissue evidence="1">Leaves</tissue>
    </source>
</reference>
<dbReference type="Proteomes" id="UP001374584">
    <property type="component" value="Unassembled WGS sequence"/>
</dbReference>
<dbReference type="AlphaFoldDB" id="A0AAN9QPD7"/>
<gene>
    <name evidence="1" type="ORF">VNO80_25860</name>
</gene>
<sequence>MAQKCNTGGSTVIHPRRIPIKLDAEMGESVSEQEHIEAILEGLPEEYDAMAYVICTRDNPSITLAESLLLLNEAEIQKQKIPGHGSSRFS</sequence>
<keyword evidence="2" id="KW-1185">Reference proteome</keyword>
<evidence type="ECO:0008006" key="3">
    <source>
        <dbReference type="Google" id="ProtNLM"/>
    </source>
</evidence>
<organism evidence="1 2">
    <name type="scientific">Phaseolus coccineus</name>
    <name type="common">Scarlet runner bean</name>
    <name type="synonym">Phaseolus multiflorus</name>
    <dbReference type="NCBI Taxonomy" id="3886"/>
    <lineage>
        <taxon>Eukaryota</taxon>
        <taxon>Viridiplantae</taxon>
        <taxon>Streptophyta</taxon>
        <taxon>Embryophyta</taxon>
        <taxon>Tracheophyta</taxon>
        <taxon>Spermatophyta</taxon>
        <taxon>Magnoliopsida</taxon>
        <taxon>eudicotyledons</taxon>
        <taxon>Gunneridae</taxon>
        <taxon>Pentapetalae</taxon>
        <taxon>rosids</taxon>
        <taxon>fabids</taxon>
        <taxon>Fabales</taxon>
        <taxon>Fabaceae</taxon>
        <taxon>Papilionoideae</taxon>
        <taxon>50 kb inversion clade</taxon>
        <taxon>NPAAA clade</taxon>
        <taxon>indigoferoid/millettioid clade</taxon>
        <taxon>Phaseoleae</taxon>
        <taxon>Phaseolus</taxon>
    </lineage>
</organism>
<name>A0AAN9QPD7_PHACN</name>
<proteinExistence type="predicted"/>
<evidence type="ECO:0000313" key="1">
    <source>
        <dbReference type="EMBL" id="KAK7342902.1"/>
    </source>
</evidence>
<dbReference type="EMBL" id="JAYMYR010000009">
    <property type="protein sequence ID" value="KAK7342902.1"/>
    <property type="molecule type" value="Genomic_DNA"/>
</dbReference>